<proteinExistence type="predicted"/>
<accession>A0A3N2DNF2</accession>
<dbReference type="EMBL" id="RKHR01000004">
    <property type="protein sequence ID" value="ROS01338.1"/>
    <property type="molecule type" value="Genomic_DNA"/>
</dbReference>
<evidence type="ECO:0000313" key="2">
    <source>
        <dbReference type="Proteomes" id="UP000275394"/>
    </source>
</evidence>
<name>A0A3N2DNF2_9GAMM</name>
<comment type="caution">
    <text evidence="1">The sequence shown here is derived from an EMBL/GenBank/DDBJ whole genome shotgun (WGS) entry which is preliminary data.</text>
</comment>
<dbReference type="Proteomes" id="UP000275394">
    <property type="component" value="Unassembled WGS sequence"/>
</dbReference>
<reference evidence="1 2" key="1">
    <citation type="submission" date="2018-11" db="EMBL/GenBank/DDBJ databases">
        <title>Genomic Encyclopedia of Type Strains, Phase IV (KMG-IV): sequencing the most valuable type-strain genomes for metagenomic binning, comparative biology and taxonomic classification.</title>
        <authorList>
            <person name="Goeker M."/>
        </authorList>
    </citation>
    <scope>NUCLEOTIDE SEQUENCE [LARGE SCALE GENOMIC DNA]</scope>
    <source>
        <strain evidence="1 2">DSM 100316</strain>
    </source>
</reference>
<organism evidence="1 2">
    <name type="scientific">Sinobacterium caligoides</name>
    <dbReference type="NCBI Taxonomy" id="933926"/>
    <lineage>
        <taxon>Bacteria</taxon>
        <taxon>Pseudomonadati</taxon>
        <taxon>Pseudomonadota</taxon>
        <taxon>Gammaproteobacteria</taxon>
        <taxon>Cellvibrionales</taxon>
        <taxon>Spongiibacteraceae</taxon>
        <taxon>Sinobacterium</taxon>
    </lineage>
</organism>
<sequence>MMKLHLLIAILLVLPLRVIGCPLEGYWKSDEEKTLASFRQAKDVTPKQMEVFENNFFGKLFMHIECRKFTSVMDDWIEISSYELVSSSSKSVIIRYTSELEGEVVREAKIEGNCYSLEINGGQFKEYFCPVSAKAYNKAIKFAQQAAPDGQ</sequence>
<protein>
    <submittedName>
        <fullName evidence="1">Uncharacterized protein</fullName>
    </submittedName>
</protein>
<dbReference type="AlphaFoldDB" id="A0A3N2DNF2"/>
<dbReference type="RefSeq" id="WP_123712140.1">
    <property type="nucleotide sequence ID" value="NZ_RKHR01000004.1"/>
</dbReference>
<gene>
    <name evidence="1" type="ORF">EDC56_1773</name>
</gene>
<evidence type="ECO:0000313" key="1">
    <source>
        <dbReference type="EMBL" id="ROS01338.1"/>
    </source>
</evidence>
<keyword evidence="2" id="KW-1185">Reference proteome</keyword>